<feature type="region of interest" description="Disordered" evidence="1">
    <location>
        <begin position="270"/>
        <end position="305"/>
    </location>
</feature>
<evidence type="ECO:0000256" key="1">
    <source>
        <dbReference type="SAM" id="MobiDB-lite"/>
    </source>
</evidence>
<dbReference type="SUPFAM" id="SSF53756">
    <property type="entry name" value="UDP-Glycosyltransferase/glycogen phosphorylase"/>
    <property type="match status" value="1"/>
</dbReference>
<sequence>MPEPIDTDFWSQAAAGYPKKLPKRRVDRRDKCTPDGACVAHRTTKGGKCFAFLSVFKWEPRKGWDVLLEAFLREFDARQDFVCLYIKTSHFHSEGDFRDAITTFARDRLGIGPDAWKAQAPTIEVLAETIPHEDMPRLYKSVDAVVIPSRGEGWGRPHVEAMAMELPLIATNWSGPTAYMTEHNSYPLRIDHLETIKDGPWRGHRWAQPSVAHLRELLRRVYSDPEAAKETGRAARRDIVAQYSTGPVTALVLRRLEAIRSKLKRRHEQRALQASFSEESSAAAEAAEMERELGNGDGDLGLGEL</sequence>
<feature type="compositionally biased region" description="Low complexity" evidence="1">
    <location>
        <begin position="274"/>
        <end position="286"/>
    </location>
</feature>
<organism evidence="2">
    <name type="scientific">Eutreptiella gymnastica</name>
    <dbReference type="NCBI Taxonomy" id="73025"/>
    <lineage>
        <taxon>Eukaryota</taxon>
        <taxon>Discoba</taxon>
        <taxon>Euglenozoa</taxon>
        <taxon>Euglenida</taxon>
        <taxon>Spirocuta</taxon>
        <taxon>Euglenophyceae</taxon>
        <taxon>Eutreptiales</taxon>
        <taxon>Eutreptiaceae</taxon>
        <taxon>Eutreptiella</taxon>
    </lineage>
</organism>
<accession>A0A7S1NGS4</accession>
<protein>
    <recommendedName>
        <fullName evidence="3">Glycosyl transferase family 1 domain-containing protein</fullName>
    </recommendedName>
</protein>
<dbReference type="PANTHER" id="PTHR46656">
    <property type="entry name" value="PUTATIVE-RELATED"/>
    <property type="match status" value="1"/>
</dbReference>
<reference evidence="2" key="1">
    <citation type="submission" date="2021-01" db="EMBL/GenBank/DDBJ databases">
        <authorList>
            <person name="Corre E."/>
            <person name="Pelletier E."/>
            <person name="Niang G."/>
            <person name="Scheremetjew M."/>
            <person name="Finn R."/>
            <person name="Kale V."/>
            <person name="Holt S."/>
            <person name="Cochrane G."/>
            <person name="Meng A."/>
            <person name="Brown T."/>
            <person name="Cohen L."/>
        </authorList>
    </citation>
    <scope>NUCLEOTIDE SEQUENCE</scope>
    <source>
        <strain evidence="2">NIES-381</strain>
    </source>
</reference>
<feature type="compositionally biased region" description="Gly residues" evidence="1">
    <location>
        <begin position="295"/>
        <end position="305"/>
    </location>
</feature>
<proteinExistence type="predicted"/>
<dbReference type="EMBL" id="HBGA01075186">
    <property type="protein sequence ID" value="CAD9016926.1"/>
    <property type="molecule type" value="Transcribed_RNA"/>
</dbReference>
<dbReference type="PANTHER" id="PTHR46656:SF3">
    <property type="entry name" value="PUTATIVE-RELATED"/>
    <property type="match status" value="1"/>
</dbReference>
<evidence type="ECO:0008006" key="3">
    <source>
        <dbReference type="Google" id="ProtNLM"/>
    </source>
</evidence>
<dbReference type="Pfam" id="PF13692">
    <property type="entry name" value="Glyco_trans_1_4"/>
    <property type="match status" value="1"/>
</dbReference>
<gene>
    <name evidence="2" type="ORF">EGYM00392_LOCUS28035</name>
</gene>
<dbReference type="Gene3D" id="3.40.50.2000">
    <property type="entry name" value="Glycogen Phosphorylase B"/>
    <property type="match status" value="1"/>
</dbReference>
<dbReference type="AlphaFoldDB" id="A0A7S1NGS4"/>
<evidence type="ECO:0000313" key="2">
    <source>
        <dbReference type="EMBL" id="CAD9016926.1"/>
    </source>
</evidence>
<name>A0A7S1NGS4_9EUGL</name>